<evidence type="ECO:0000256" key="1">
    <source>
        <dbReference type="ARBA" id="ARBA00023015"/>
    </source>
</evidence>
<dbReference type="Gene3D" id="1.10.10.60">
    <property type="entry name" value="Homeodomain-like"/>
    <property type="match status" value="1"/>
</dbReference>
<feature type="domain" description="HTH araC/xylS-type" evidence="3">
    <location>
        <begin position="220"/>
        <end position="317"/>
    </location>
</feature>
<dbReference type="KEGG" id="fek:C1H87_03775"/>
<evidence type="ECO:0000256" key="2">
    <source>
        <dbReference type="ARBA" id="ARBA00023163"/>
    </source>
</evidence>
<evidence type="ECO:0000313" key="4">
    <source>
        <dbReference type="EMBL" id="AUP77877.1"/>
    </source>
</evidence>
<organism evidence="4 5">
    <name type="scientific">Flavivirga eckloniae</name>
    <dbReference type="NCBI Taxonomy" id="1803846"/>
    <lineage>
        <taxon>Bacteria</taxon>
        <taxon>Pseudomonadati</taxon>
        <taxon>Bacteroidota</taxon>
        <taxon>Flavobacteriia</taxon>
        <taxon>Flavobacteriales</taxon>
        <taxon>Flavobacteriaceae</taxon>
        <taxon>Flavivirga</taxon>
    </lineage>
</organism>
<accession>A0A2K9PMR8</accession>
<sequence length="317" mass="37615">MIVKSCIKMPFMKVDEERQMLYSDTPFVKGEFSYVELEPGLWIMNSTMLYKNNVSYRPIYDKMLESNYYCVTISLVENKFNADFYEFDNYKVESHSITFVKPATDFLFCHFKGSKEKMYILYFSETWAKNNIMNSPSISIGVKNLFSNKSIEVLNYIYDKKEFSGLIRNLSYYFNNSPKPNLLELKKITYHFFDLFFSSLEKRDTRESFKLSLKEQMKIEKIEHFLKGNLYNKFPGIEIISDKFNIAPSTLKRSFKLVYGTSVFKYFQNKQMDLALDYFKSHDTMVKDVSQIFGYENVSKFSSAFQKRHNMLPSEIK</sequence>
<proteinExistence type="predicted"/>
<keyword evidence="5" id="KW-1185">Reference proteome</keyword>
<protein>
    <recommendedName>
        <fullName evidence="3">HTH araC/xylS-type domain-containing protein</fullName>
    </recommendedName>
</protein>
<dbReference type="EMBL" id="CP025791">
    <property type="protein sequence ID" value="AUP77877.1"/>
    <property type="molecule type" value="Genomic_DNA"/>
</dbReference>
<keyword evidence="1" id="KW-0805">Transcription regulation</keyword>
<dbReference type="Proteomes" id="UP000235826">
    <property type="component" value="Chromosome"/>
</dbReference>
<reference evidence="4 5" key="1">
    <citation type="submission" date="2018-01" db="EMBL/GenBank/DDBJ databases">
        <title>Complete genome sequence of Flavivirga eckloniae ECD14 isolated from seaweed Ecklonia cava.</title>
        <authorList>
            <person name="Lee J.H."/>
            <person name="Baik K.S."/>
            <person name="Seong C.N."/>
        </authorList>
    </citation>
    <scope>NUCLEOTIDE SEQUENCE [LARGE SCALE GENOMIC DNA]</scope>
    <source>
        <strain evidence="4 5">ECD14</strain>
    </source>
</reference>
<dbReference type="InterPro" id="IPR053142">
    <property type="entry name" value="PchR_regulatory_protein"/>
</dbReference>
<dbReference type="PROSITE" id="PS01124">
    <property type="entry name" value="HTH_ARAC_FAMILY_2"/>
    <property type="match status" value="1"/>
</dbReference>
<dbReference type="Pfam" id="PF12833">
    <property type="entry name" value="HTH_18"/>
    <property type="match status" value="1"/>
</dbReference>
<dbReference type="InterPro" id="IPR018060">
    <property type="entry name" value="HTH_AraC"/>
</dbReference>
<name>A0A2K9PMR8_9FLAO</name>
<evidence type="ECO:0000313" key="5">
    <source>
        <dbReference type="Proteomes" id="UP000235826"/>
    </source>
</evidence>
<dbReference type="InterPro" id="IPR009057">
    <property type="entry name" value="Homeodomain-like_sf"/>
</dbReference>
<dbReference type="GO" id="GO:0043565">
    <property type="term" value="F:sequence-specific DNA binding"/>
    <property type="evidence" value="ECO:0007669"/>
    <property type="project" value="InterPro"/>
</dbReference>
<gene>
    <name evidence="4" type="ORF">C1H87_03775</name>
</gene>
<dbReference type="SUPFAM" id="SSF46689">
    <property type="entry name" value="Homeodomain-like"/>
    <property type="match status" value="1"/>
</dbReference>
<dbReference type="PANTHER" id="PTHR47893:SF1">
    <property type="entry name" value="REGULATORY PROTEIN PCHR"/>
    <property type="match status" value="1"/>
</dbReference>
<keyword evidence="2" id="KW-0804">Transcription</keyword>
<dbReference type="PANTHER" id="PTHR47893">
    <property type="entry name" value="REGULATORY PROTEIN PCHR"/>
    <property type="match status" value="1"/>
</dbReference>
<dbReference type="SMART" id="SM00342">
    <property type="entry name" value="HTH_ARAC"/>
    <property type="match status" value="1"/>
</dbReference>
<evidence type="ECO:0000259" key="3">
    <source>
        <dbReference type="PROSITE" id="PS01124"/>
    </source>
</evidence>
<dbReference type="GO" id="GO:0003700">
    <property type="term" value="F:DNA-binding transcription factor activity"/>
    <property type="evidence" value="ECO:0007669"/>
    <property type="project" value="InterPro"/>
</dbReference>
<dbReference type="AlphaFoldDB" id="A0A2K9PMR8"/>